<dbReference type="Gene3D" id="1.25.10.10">
    <property type="entry name" value="Leucine-rich Repeat Variant"/>
    <property type="match status" value="1"/>
</dbReference>
<dbReference type="AlphaFoldDB" id="A0AAF0EZM1"/>
<dbReference type="GO" id="GO:0042273">
    <property type="term" value="P:ribosomal large subunit biogenesis"/>
    <property type="evidence" value="ECO:0007669"/>
    <property type="project" value="TreeGrafter"/>
</dbReference>
<proteinExistence type="inferred from homology"/>
<feature type="region of interest" description="Disordered" evidence="3">
    <location>
        <begin position="1"/>
        <end position="42"/>
    </location>
</feature>
<dbReference type="Pfam" id="PF25567">
    <property type="entry name" value="TPR_SYO1"/>
    <property type="match status" value="1"/>
</dbReference>
<dbReference type="PANTHER" id="PTHR13347:SF1">
    <property type="entry name" value="HEAT REPEAT-CONTAINING PROTEIN 3"/>
    <property type="match status" value="1"/>
</dbReference>
<reference evidence="5" key="1">
    <citation type="submission" date="2023-03" db="EMBL/GenBank/DDBJ databases">
        <title>Mating type loci evolution in Malassezia.</title>
        <authorList>
            <person name="Coelho M.A."/>
        </authorList>
    </citation>
    <scope>NUCLEOTIDE SEQUENCE</scope>
    <source>
        <strain evidence="5">CBS 11721</strain>
    </source>
</reference>
<organism evidence="5 6">
    <name type="scientific">Malassezia cuniculi</name>
    <dbReference type="NCBI Taxonomy" id="948313"/>
    <lineage>
        <taxon>Eukaryota</taxon>
        <taxon>Fungi</taxon>
        <taxon>Dikarya</taxon>
        <taxon>Basidiomycota</taxon>
        <taxon>Ustilaginomycotina</taxon>
        <taxon>Malasseziomycetes</taxon>
        <taxon>Malasseziales</taxon>
        <taxon>Malasseziaceae</taxon>
        <taxon>Malassezia</taxon>
    </lineage>
</organism>
<dbReference type="Proteomes" id="UP001219933">
    <property type="component" value="Chromosome 3"/>
</dbReference>
<evidence type="ECO:0000256" key="1">
    <source>
        <dbReference type="ARBA" id="ARBA00049983"/>
    </source>
</evidence>
<gene>
    <name evidence="5" type="ORF">MCUN1_002505</name>
</gene>
<dbReference type="PANTHER" id="PTHR13347">
    <property type="entry name" value="HEAT REPEAT-CONTAINING PROTEIN 3"/>
    <property type="match status" value="1"/>
</dbReference>
<dbReference type="PROSITE" id="PS50077">
    <property type="entry name" value="HEAT_REPEAT"/>
    <property type="match status" value="1"/>
</dbReference>
<evidence type="ECO:0000256" key="2">
    <source>
        <dbReference type="PROSITE-ProRule" id="PRU00103"/>
    </source>
</evidence>
<feature type="compositionally biased region" description="Basic and acidic residues" evidence="3">
    <location>
        <begin position="1"/>
        <end position="10"/>
    </location>
</feature>
<dbReference type="GO" id="GO:0006606">
    <property type="term" value="P:protein import into nucleus"/>
    <property type="evidence" value="ECO:0007669"/>
    <property type="project" value="TreeGrafter"/>
</dbReference>
<dbReference type="InterPro" id="IPR021133">
    <property type="entry name" value="HEAT_type_2"/>
</dbReference>
<evidence type="ECO:0000256" key="3">
    <source>
        <dbReference type="SAM" id="MobiDB-lite"/>
    </source>
</evidence>
<dbReference type="InterPro" id="IPR016024">
    <property type="entry name" value="ARM-type_fold"/>
</dbReference>
<feature type="repeat" description="HEAT" evidence="2">
    <location>
        <begin position="428"/>
        <end position="469"/>
    </location>
</feature>
<protein>
    <recommendedName>
        <fullName evidence="4">SYO1-like TPR repeats domain-containing protein</fullName>
    </recommendedName>
</protein>
<evidence type="ECO:0000259" key="4">
    <source>
        <dbReference type="Pfam" id="PF25567"/>
    </source>
</evidence>
<name>A0AAF0EZM1_9BASI</name>
<dbReference type="InterPro" id="IPR057990">
    <property type="entry name" value="TPR_SYO1"/>
</dbReference>
<dbReference type="GO" id="GO:0051082">
    <property type="term" value="F:unfolded protein binding"/>
    <property type="evidence" value="ECO:0007669"/>
    <property type="project" value="TreeGrafter"/>
</dbReference>
<accession>A0AAF0EZM1</accession>
<sequence>MPKSRTDPARTVRRVRHDPLERGRESRDAAIPALSKLPAGPQDAPVATGDKVWALASVATLFAEEKNQRVLLSSGVVQRVIYALESDTNLEVRREAGNTLRTLCIDGGSAVQASVAEHGGVETLLRCLRWAALGLQSAERQAALSRAHEEERARLLAKPVEQMNRKERRHAAKLAAGKPLPPVHGDEFAVDDNDLDVAGWAADAPRSLASMDASAAQCLVETCESLVATLTSLCDAGEHVLMAAAQWDWRDRGAPSMPKAIVGDGLAAWLCQAVELGMLAAKPTDAESTTLCTTALLDLAVSAANALCALSDEDRAPVALGVAGLPAPQTKSHRAPIPPPNELQVARTYGERRLATLARAAALLPCTDGAVIASLAPRVALLGTLSSGVLSNVLAAIREEVPDIDPIYVDGHDGNGRVELSEVIVDHMLPRLLETVDKDASESSETREIALEVIAEIMNRIGDDEAEEEETDWASMDDDEPTVIPAQLVPLLGSQALGLLLRGGVPSNPARGVQMRALAAANNLLLRVAQHAPPPPSQWPEDPAELERIDSWRQLVGTAFLSGGSSASAGAGAGAGAGASELGPVLREAWDAIFAIAAHWAGDASVVAGGDGAEDGLTIVDTCLGCLWSIARILEGQLDTVQGNGPAPVVSALIAVYHAATRDSMRVKAIGALAVLARSQAYRMHGKKKPTPAYAAVSVLIGDFIVDVCSHAGPSGGTSAEAMVAAVNAVVDLYSDERSPWDHVYRERSYQSRLASVIPRLSAQVKTIDRRDNAPLRAAAQECVANLREFIDYRKTV</sequence>
<feature type="domain" description="SYO1-like TPR repeats" evidence="4">
    <location>
        <begin position="513"/>
        <end position="796"/>
    </location>
</feature>
<keyword evidence="6" id="KW-1185">Reference proteome</keyword>
<feature type="compositionally biased region" description="Basic and acidic residues" evidence="3">
    <location>
        <begin position="17"/>
        <end position="28"/>
    </location>
</feature>
<evidence type="ECO:0000313" key="6">
    <source>
        <dbReference type="Proteomes" id="UP001219933"/>
    </source>
</evidence>
<evidence type="ECO:0000313" key="5">
    <source>
        <dbReference type="EMBL" id="WFD35647.1"/>
    </source>
</evidence>
<dbReference type="EMBL" id="CP119879">
    <property type="protein sequence ID" value="WFD35647.1"/>
    <property type="molecule type" value="Genomic_DNA"/>
</dbReference>
<dbReference type="InterPro" id="IPR011989">
    <property type="entry name" value="ARM-like"/>
</dbReference>
<dbReference type="SUPFAM" id="SSF48371">
    <property type="entry name" value="ARM repeat"/>
    <property type="match status" value="1"/>
</dbReference>
<dbReference type="InterPro" id="IPR052616">
    <property type="entry name" value="SYO1-like"/>
</dbReference>
<comment type="similarity">
    <text evidence="1">Belongs to the nuclear import and ribosome assembly adapter family.</text>
</comment>